<comment type="caution">
    <text evidence="1">The sequence shown here is derived from an EMBL/GenBank/DDBJ whole genome shotgun (WGS) entry which is preliminary data.</text>
</comment>
<evidence type="ECO:0000313" key="1">
    <source>
        <dbReference type="EMBL" id="KAI4332057.1"/>
    </source>
</evidence>
<keyword evidence="2" id="KW-1185">Reference proteome</keyword>
<dbReference type="EMBL" id="CM039432">
    <property type="protein sequence ID" value="KAI4332057.1"/>
    <property type="molecule type" value="Genomic_DNA"/>
</dbReference>
<sequence>MEFGTTTATLPKKLSNSSTYDGIFATPIKFRAPNLSSKLDDYCEIFGGSGVSFGSSIPILEIPLLDERKILDDIQRSKLEYSKVFGGFGNLDTAVPYEELFVEPKKVDSFPKEALRRANGENQSMKEDPANYVKENPLESQEAASVNVASKISMSYHKTNQGNGNGTNGTVQITLPHAVPDYTCLIEEVNPRVDMTPPVMPDTYPSTRGRERKKRSGHCTESVTGPSPDNVNEHSSNSGVKGHNKSDSIHLFFDTFEISHGSDGTNHIKVPPSETLVGHLDSENNDAARSVATKYHTSERPAGADSPSYLDDMVDSNSEAAASVAALRKAIEEAQERINIAKESMKRKKEGIPNRMKRRLNSNLKTEVKKESNVSNKTIRLEETDMWRTSADMDTLPQVLSEIGMPMMRAGQVIPDRRGKQTFVVKEAASGTQQKSKSTQHKEERVEAEWKEADHKATVVMFKQAGDDKKALNDSQWNEINKNRIACEKFEIFGQTIEKVDGAWDQNDENVNSSDISRGSKEFLDETKLAQEMLDNGVKDQRLTADEEAEETEEVASFHELADHEGKLGEQEITIEEKMFVCKQEEAETGDEVSWEVEEHQKDLRAHQENVEVEKEVAQEHKESKGKVEISCELEECGLTELLEPIDKETVLNPQSSDLKVEEIRIENWGCLEEEKKRKEADLMNMDQGSECSHGRESSENGFENIEVQKMTEEMLDHIHEEEEIQEKITQNGESDGNGKWGDAKGNEKELEAPIYLMEENEKGRKNNGEWVEVIRVNQTGSNYEEQQTKEADKPAETSPHHEQDETEELSTVEVADSIVQNNETLDKMLEECTNHEQGDINSNTSFKAEEKYKEPETVEERNDCGEKNTLETSSLTPDAFELSEAMSQMQNVKEAAMFDGVSIAVDEIDMKVVQNQDQCSKETEKDCNLAMLVEELTPESVEISEEEKEAEVALNEEIDEKQCDSSYEEKMIDSEQNVEAELPCMSDGESKTFKILESETSDSNLKENHQATLGVEEEKANGTLERVELEKKQPKKIDETKEREREREKEKLAVERAIREARERAFAEARERAVLERAAAEARRKNMSDGRESLGKTTGQPNEKTLAEKAAMEAKLKAERAAVERATAEARTRALERALSEQAASEARYKSENFVAEKSFGTSRDNGTKQRFYSKSFSNGDVFDEANGDSAQRCKARSERHQRIGERAAKALAEKNMRDLLVQKEQEERNRVAEALDADVKRWSSGKEGNLRALLSTLQYILGPDSGWQPIPLTDIVINTAVKKAYRKATLFVHPDKLQQRGASIQQKYTCEKVFDLLKEAWNRFNKEER</sequence>
<name>A0ACB9N821_BAUVA</name>
<organism evidence="1 2">
    <name type="scientific">Bauhinia variegata</name>
    <name type="common">Purple orchid tree</name>
    <name type="synonym">Phanera variegata</name>
    <dbReference type="NCBI Taxonomy" id="167791"/>
    <lineage>
        <taxon>Eukaryota</taxon>
        <taxon>Viridiplantae</taxon>
        <taxon>Streptophyta</taxon>
        <taxon>Embryophyta</taxon>
        <taxon>Tracheophyta</taxon>
        <taxon>Spermatophyta</taxon>
        <taxon>Magnoliopsida</taxon>
        <taxon>eudicotyledons</taxon>
        <taxon>Gunneridae</taxon>
        <taxon>Pentapetalae</taxon>
        <taxon>rosids</taxon>
        <taxon>fabids</taxon>
        <taxon>Fabales</taxon>
        <taxon>Fabaceae</taxon>
        <taxon>Cercidoideae</taxon>
        <taxon>Cercideae</taxon>
        <taxon>Bauhiniinae</taxon>
        <taxon>Bauhinia</taxon>
    </lineage>
</organism>
<proteinExistence type="predicted"/>
<accession>A0ACB9N821</accession>
<reference evidence="1 2" key="1">
    <citation type="journal article" date="2022" name="DNA Res.">
        <title>Chromosomal-level genome assembly of the orchid tree Bauhinia variegata (Leguminosae; Cercidoideae) supports the allotetraploid origin hypothesis of Bauhinia.</title>
        <authorList>
            <person name="Zhong Y."/>
            <person name="Chen Y."/>
            <person name="Zheng D."/>
            <person name="Pang J."/>
            <person name="Liu Y."/>
            <person name="Luo S."/>
            <person name="Meng S."/>
            <person name="Qian L."/>
            <person name="Wei D."/>
            <person name="Dai S."/>
            <person name="Zhou R."/>
        </authorList>
    </citation>
    <scope>NUCLEOTIDE SEQUENCE [LARGE SCALE GENOMIC DNA]</scope>
    <source>
        <strain evidence="1">BV-YZ2020</strain>
    </source>
</reference>
<dbReference type="Proteomes" id="UP000828941">
    <property type="component" value="Chromosome 7"/>
</dbReference>
<gene>
    <name evidence="1" type="ORF">L6164_016996</name>
</gene>
<evidence type="ECO:0000313" key="2">
    <source>
        <dbReference type="Proteomes" id="UP000828941"/>
    </source>
</evidence>
<protein>
    <submittedName>
        <fullName evidence="1">Uncharacterized protein</fullName>
    </submittedName>
</protein>